<dbReference type="AlphaFoldDB" id="A0A1V3XDC6"/>
<evidence type="ECO:0000313" key="2">
    <source>
        <dbReference type="Proteomes" id="UP000188532"/>
    </source>
</evidence>
<organism evidence="1 2">
    <name type="scientific">Mycobacterium kansasii</name>
    <dbReference type="NCBI Taxonomy" id="1768"/>
    <lineage>
        <taxon>Bacteria</taxon>
        <taxon>Bacillati</taxon>
        <taxon>Actinomycetota</taxon>
        <taxon>Actinomycetes</taxon>
        <taxon>Mycobacteriales</taxon>
        <taxon>Mycobacteriaceae</taxon>
        <taxon>Mycobacterium</taxon>
    </lineage>
</organism>
<comment type="caution">
    <text evidence="1">The sequence shown here is derived from an EMBL/GenBank/DDBJ whole genome shotgun (WGS) entry which is preliminary data.</text>
</comment>
<reference evidence="1 2" key="1">
    <citation type="submission" date="2017-02" db="EMBL/GenBank/DDBJ databases">
        <title>Complete genome sequences of Mycobacterium kansasii strains isolated from rhesus macaques.</title>
        <authorList>
            <person name="Panda A."/>
            <person name="Nagaraj S."/>
            <person name="Zhao X."/>
            <person name="Tettelin H."/>
            <person name="Detolla L.J."/>
        </authorList>
    </citation>
    <scope>NUCLEOTIDE SEQUENCE [LARGE SCALE GENOMIC DNA]</scope>
    <source>
        <strain evidence="1 2">11-3469</strain>
    </source>
</reference>
<gene>
    <name evidence="1" type="ORF">BZL29_3102</name>
</gene>
<name>A0A1V3XDC6_MYCKA</name>
<sequence length="37" mass="3944">MHCGMRLNWSLAQGKRFPSPPDYGGAVGCRGGYSTAD</sequence>
<dbReference type="EMBL" id="MVBN01000003">
    <property type="protein sequence ID" value="OOK77234.1"/>
    <property type="molecule type" value="Genomic_DNA"/>
</dbReference>
<accession>A0A1V3XDC6</accession>
<dbReference type="Proteomes" id="UP000188532">
    <property type="component" value="Unassembled WGS sequence"/>
</dbReference>
<evidence type="ECO:0000313" key="1">
    <source>
        <dbReference type="EMBL" id="OOK77234.1"/>
    </source>
</evidence>
<proteinExistence type="predicted"/>
<protein>
    <submittedName>
        <fullName evidence="1">Uncharacterized protein</fullName>
    </submittedName>
</protein>